<reference evidence="2" key="1">
    <citation type="journal article" date="2023" name="Hortic. Res.">
        <title>A chromosome-level phased genome enabling allele-level studies in sweet orange: a case study on citrus Huanglongbing tolerance.</title>
        <authorList>
            <person name="Wu B."/>
            <person name="Yu Q."/>
            <person name="Deng Z."/>
            <person name="Duan Y."/>
            <person name="Luo F."/>
            <person name="Gmitter F. Jr."/>
        </authorList>
    </citation>
    <scope>NUCLEOTIDE SEQUENCE [LARGE SCALE GENOMIC DNA]</scope>
    <source>
        <strain evidence="2">cv. Valencia</strain>
    </source>
</reference>
<keyword evidence="2" id="KW-1185">Reference proteome</keyword>
<gene>
    <name evidence="1" type="ORF">KPL71_027843</name>
</gene>
<protein>
    <submittedName>
        <fullName evidence="1">Cell wall / vacuolar inhibitor of fructosidase 1</fullName>
    </submittedName>
</protein>
<evidence type="ECO:0000313" key="1">
    <source>
        <dbReference type="EMBL" id="KAH9683911.1"/>
    </source>
</evidence>
<evidence type="ECO:0000313" key="2">
    <source>
        <dbReference type="Proteomes" id="UP000829398"/>
    </source>
</evidence>
<organism evidence="1 2">
    <name type="scientific">Citrus sinensis</name>
    <name type="common">Sweet orange</name>
    <name type="synonym">Citrus aurantium var. sinensis</name>
    <dbReference type="NCBI Taxonomy" id="2711"/>
    <lineage>
        <taxon>Eukaryota</taxon>
        <taxon>Viridiplantae</taxon>
        <taxon>Streptophyta</taxon>
        <taxon>Embryophyta</taxon>
        <taxon>Tracheophyta</taxon>
        <taxon>Spermatophyta</taxon>
        <taxon>Magnoliopsida</taxon>
        <taxon>eudicotyledons</taxon>
        <taxon>Gunneridae</taxon>
        <taxon>Pentapetalae</taxon>
        <taxon>rosids</taxon>
        <taxon>malvids</taxon>
        <taxon>Sapindales</taxon>
        <taxon>Rutaceae</taxon>
        <taxon>Aurantioideae</taxon>
        <taxon>Citrus</taxon>
    </lineage>
</organism>
<dbReference type="Proteomes" id="UP000829398">
    <property type="component" value="Chromosome 9"/>
</dbReference>
<proteinExistence type="predicted"/>
<sequence>MKAILFVFPFVLAVAYFPISQCQNLPLIEQTCKQTPYYGLCVTLLKSDPRSKTAGDVQAIALIMVDIIKAKAGGALQHIEKLKQKYPALRVPLSACKDRFNAIIIGDVPQAVEALTKGDPKFAVDAANDAALEADSCERGFSGKSPITQMNKLNHDISIITASIVKTML</sequence>
<name>A0ACB8IA85_CITSI</name>
<comment type="caution">
    <text evidence="1">The sequence shown here is derived from an EMBL/GenBank/DDBJ whole genome shotgun (WGS) entry which is preliminary data.</text>
</comment>
<dbReference type="EMBL" id="CM039178">
    <property type="protein sequence ID" value="KAH9683911.1"/>
    <property type="molecule type" value="Genomic_DNA"/>
</dbReference>
<accession>A0ACB8IA85</accession>